<sequence length="42" mass="4597">MTANTFASDRKNCRDAGMNGYIPKPVSIKEITDTLNGSTHQL</sequence>
<keyword evidence="6" id="KW-1185">Reference proteome</keyword>
<name>A0ABV1AHZ6_9FIRM</name>
<dbReference type="PROSITE" id="PS50110">
    <property type="entry name" value="RESPONSE_REGULATORY"/>
    <property type="match status" value="1"/>
</dbReference>
<evidence type="ECO:0000256" key="1">
    <source>
        <dbReference type="ARBA" id="ARBA00018672"/>
    </source>
</evidence>
<comment type="caution">
    <text evidence="5">The sequence shown here is derived from an EMBL/GenBank/DDBJ whole genome shotgun (WGS) entry which is preliminary data.</text>
</comment>
<evidence type="ECO:0000313" key="5">
    <source>
        <dbReference type="EMBL" id="MEQ2357407.1"/>
    </source>
</evidence>
<dbReference type="EMBL" id="JBBMEI010000006">
    <property type="protein sequence ID" value="MEQ2357407.1"/>
    <property type="molecule type" value="Genomic_DNA"/>
</dbReference>
<dbReference type="SUPFAM" id="SSF52172">
    <property type="entry name" value="CheY-like"/>
    <property type="match status" value="1"/>
</dbReference>
<evidence type="ECO:0000256" key="2">
    <source>
        <dbReference type="ARBA" id="ARBA00024867"/>
    </source>
</evidence>
<evidence type="ECO:0000259" key="4">
    <source>
        <dbReference type="PROSITE" id="PS50110"/>
    </source>
</evidence>
<protein>
    <recommendedName>
        <fullName evidence="1">Stage 0 sporulation protein A homolog</fullName>
    </recommendedName>
</protein>
<evidence type="ECO:0000313" key="6">
    <source>
        <dbReference type="Proteomes" id="UP001446032"/>
    </source>
</evidence>
<dbReference type="Gene3D" id="3.40.50.2300">
    <property type="match status" value="1"/>
</dbReference>
<dbReference type="RefSeq" id="WP_264466946.1">
    <property type="nucleotide sequence ID" value="NZ_JBBMEI010000006.1"/>
</dbReference>
<comment type="function">
    <text evidence="2">May play the central regulatory role in sporulation. It may be an element of the effector pathway responsible for the activation of sporulation genes in response to nutritional stress. Spo0A may act in concert with spo0H (a sigma factor) to control the expression of some genes that are critical to the sporulation process.</text>
</comment>
<dbReference type="InterPro" id="IPR001789">
    <property type="entry name" value="Sig_transdc_resp-reg_receiver"/>
</dbReference>
<organism evidence="5 6">
    <name type="scientific">Blautia intestinihominis</name>
    <dbReference type="NCBI Taxonomy" id="3133152"/>
    <lineage>
        <taxon>Bacteria</taxon>
        <taxon>Bacillati</taxon>
        <taxon>Bacillota</taxon>
        <taxon>Clostridia</taxon>
        <taxon>Lachnospirales</taxon>
        <taxon>Lachnospiraceae</taxon>
        <taxon>Blautia</taxon>
    </lineage>
</organism>
<accession>A0ABV1AHZ6</accession>
<evidence type="ECO:0000256" key="3">
    <source>
        <dbReference type="PROSITE-ProRule" id="PRU00169"/>
    </source>
</evidence>
<proteinExistence type="predicted"/>
<comment type="caution">
    <text evidence="3">Lacks conserved residue(s) required for the propagation of feature annotation.</text>
</comment>
<feature type="domain" description="Response regulatory" evidence="4">
    <location>
        <begin position="1"/>
        <end position="39"/>
    </location>
</feature>
<gene>
    <name evidence="5" type="ORF">WMO75_03440</name>
</gene>
<dbReference type="InterPro" id="IPR011006">
    <property type="entry name" value="CheY-like_superfamily"/>
</dbReference>
<reference evidence="5 6" key="1">
    <citation type="submission" date="2024-03" db="EMBL/GenBank/DDBJ databases">
        <title>Human intestinal bacterial collection.</title>
        <authorList>
            <person name="Pauvert C."/>
            <person name="Hitch T.C.A."/>
            <person name="Clavel T."/>
        </authorList>
    </citation>
    <scope>NUCLEOTIDE SEQUENCE [LARGE SCALE GENOMIC DNA]</scope>
    <source>
        <strain evidence="5 6">CLA-AA-H95</strain>
    </source>
</reference>
<dbReference type="Proteomes" id="UP001446032">
    <property type="component" value="Unassembled WGS sequence"/>
</dbReference>